<feature type="transmembrane region" description="Helical" evidence="1">
    <location>
        <begin position="6"/>
        <end position="26"/>
    </location>
</feature>
<feature type="transmembrane region" description="Helical" evidence="1">
    <location>
        <begin position="38"/>
        <end position="59"/>
    </location>
</feature>
<evidence type="ECO:0000256" key="1">
    <source>
        <dbReference type="SAM" id="Phobius"/>
    </source>
</evidence>
<sequence length="73" mass="7987">MQLLYLFLIAILNSIDNLGVGIAYGIAGIKVKFSKNLLIAFLAFAVSFVASLTLNRFIVYPSLYLTTSNLSIL</sequence>
<dbReference type="STRING" id="1520.LF65_01377"/>
<dbReference type="OrthoDB" id="1679205at2"/>
<dbReference type="AlphaFoldDB" id="A0A0B5Q707"/>
<proteinExistence type="predicted"/>
<gene>
    <name evidence="2" type="ORF">LF65_01377</name>
</gene>
<evidence type="ECO:0000313" key="2">
    <source>
        <dbReference type="EMBL" id="AJG97989.1"/>
    </source>
</evidence>
<dbReference type="KEGG" id="cbei:LF65_01377"/>
<accession>A0A0B5Q707</accession>
<evidence type="ECO:0000313" key="3">
    <source>
        <dbReference type="Proteomes" id="UP000031866"/>
    </source>
</evidence>
<dbReference type="Proteomes" id="UP000031866">
    <property type="component" value="Chromosome"/>
</dbReference>
<keyword evidence="1" id="KW-1133">Transmembrane helix</keyword>
<dbReference type="RefSeq" id="WP_041895057.1">
    <property type="nucleotide sequence ID" value="NZ_CP010086.2"/>
</dbReference>
<protein>
    <submittedName>
        <fullName evidence="2">Uncharacterized protein</fullName>
    </submittedName>
</protein>
<name>A0A0B5Q707_CLOBE</name>
<reference evidence="3" key="1">
    <citation type="submission" date="2014-12" db="EMBL/GenBank/DDBJ databases">
        <title>Genome sequence of Clostridium beijerinckii strain 59B.</title>
        <authorList>
            <person name="Little G.T."/>
            <person name="Minton N.P."/>
        </authorList>
    </citation>
    <scope>NUCLEOTIDE SEQUENCE [LARGE SCALE GENOMIC DNA]</scope>
    <source>
        <strain evidence="3">59B</strain>
    </source>
</reference>
<dbReference type="EMBL" id="CP010086">
    <property type="protein sequence ID" value="AJG97989.1"/>
    <property type="molecule type" value="Genomic_DNA"/>
</dbReference>
<keyword evidence="1" id="KW-0472">Membrane</keyword>
<keyword evidence="1" id="KW-0812">Transmembrane</keyword>
<organism evidence="2 3">
    <name type="scientific">Clostridium beijerinckii</name>
    <name type="common">Clostridium MP</name>
    <dbReference type="NCBI Taxonomy" id="1520"/>
    <lineage>
        <taxon>Bacteria</taxon>
        <taxon>Bacillati</taxon>
        <taxon>Bacillota</taxon>
        <taxon>Clostridia</taxon>
        <taxon>Eubacteriales</taxon>
        <taxon>Clostridiaceae</taxon>
        <taxon>Clostridium</taxon>
    </lineage>
</organism>